<keyword evidence="2" id="KW-1185">Reference proteome</keyword>
<protein>
    <recommendedName>
        <fullName evidence="3">Transposase</fullName>
    </recommendedName>
</protein>
<dbReference type="RefSeq" id="WP_123279367.1">
    <property type="nucleotide sequence ID" value="NZ_JALRGU010000630.1"/>
</dbReference>
<dbReference type="EMBL" id="RJTW01000007">
    <property type="protein sequence ID" value="ROH90459.1"/>
    <property type="molecule type" value="Genomic_DNA"/>
</dbReference>
<evidence type="ECO:0008006" key="3">
    <source>
        <dbReference type="Google" id="ProtNLM"/>
    </source>
</evidence>
<reference evidence="1 2" key="1">
    <citation type="submission" date="2018-11" db="EMBL/GenBank/DDBJ databases">
        <title>Proposal to divide the Flavobacteriaceae and reorganize its genera based on Amino Acid Identity values calculated from whole genome sequences.</title>
        <authorList>
            <person name="Nicholson A.C."/>
            <person name="Gulvik C.A."/>
            <person name="Whitney A.M."/>
            <person name="Humrighouse B.W."/>
            <person name="Bell M."/>
            <person name="Holmes B."/>
            <person name="Steigerwalt A."/>
            <person name="Villarma A."/>
            <person name="Sheth M."/>
            <person name="Batra D."/>
            <person name="Pryor J."/>
            <person name="Bernardet J.-F."/>
            <person name="Hugo C."/>
            <person name="Kampfer P."/>
            <person name="Newman J."/>
            <person name="Mcquiston J.R."/>
        </authorList>
    </citation>
    <scope>NUCLEOTIDE SEQUENCE [LARGE SCALE GENOMIC DNA]</scope>
    <source>
        <strain evidence="1 2">G0235</strain>
    </source>
</reference>
<evidence type="ECO:0000313" key="2">
    <source>
        <dbReference type="Proteomes" id="UP000281899"/>
    </source>
</evidence>
<organism evidence="1 2">
    <name type="scientific">Chryseobacterium cucumeris</name>
    <dbReference type="NCBI Taxonomy" id="1813611"/>
    <lineage>
        <taxon>Bacteria</taxon>
        <taxon>Pseudomonadati</taxon>
        <taxon>Bacteroidota</taxon>
        <taxon>Flavobacteriia</taxon>
        <taxon>Flavobacteriales</taxon>
        <taxon>Weeksellaceae</taxon>
        <taxon>Chryseobacterium group</taxon>
        <taxon>Chryseobacterium</taxon>
    </lineage>
</organism>
<comment type="caution">
    <text evidence="1">The sequence shown here is derived from an EMBL/GenBank/DDBJ whole genome shotgun (WGS) entry which is preliminary data.</text>
</comment>
<dbReference type="Proteomes" id="UP000281899">
    <property type="component" value="Unassembled WGS sequence"/>
</dbReference>
<name>A0ABX9X3T0_9FLAO</name>
<proteinExistence type="predicted"/>
<accession>A0ABX9X3T0</accession>
<evidence type="ECO:0000313" key="1">
    <source>
        <dbReference type="EMBL" id="ROH90459.1"/>
    </source>
</evidence>
<gene>
    <name evidence="1" type="ORF">EGI15_17505</name>
</gene>
<sequence>MIFLIKGLKPIPIELYSTAMPKYSGYLDVKDLNTSVITKNKSEARSQKPEPESRNPELQCIMPLF</sequence>
<dbReference type="GeneID" id="301715636"/>